<dbReference type="Pfam" id="PF08241">
    <property type="entry name" value="Methyltransf_11"/>
    <property type="match status" value="1"/>
</dbReference>
<dbReference type="CDD" id="cd02440">
    <property type="entry name" value="AdoMet_MTases"/>
    <property type="match status" value="1"/>
</dbReference>
<organism evidence="2">
    <name type="scientific">Desulfovibrio sp. U5L</name>
    <dbReference type="NCBI Taxonomy" id="596152"/>
    <lineage>
        <taxon>Bacteria</taxon>
        <taxon>Pseudomonadati</taxon>
        <taxon>Thermodesulfobacteriota</taxon>
        <taxon>Desulfovibrionia</taxon>
        <taxon>Desulfovibrionales</taxon>
        <taxon>Desulfovibrionaceae</taxon>
        <taxon>Desulfovibrio</taxon>
    </lineage>
</organism>
<dbReference type="GO" id="GO:0032259">
    <property type="term" value="P:methylation"/>
    <property type="evidence" value="ECO:0007669"/>
    <property type="project" value="UniProtKB-KW"/>
</dbReference>
<protein>
    <submittedName>
        <fullName evidence="2">Methylase involved in ubiquinone/menaquinone biosynthesis</fullName>
    </submittedName>
</protein>
<dbReference type="InterPro" id="IPR013216">
    <property type="entry name" value="Methyltransf_11"/>
</dbReference>
<proteinExistence type="predicted"/>
<evidence type="ECO:0000313" key="2">
    <source>
        <dbReference type="EMBL" id="EIG53828.1"/>
    </source>
</evidence>
<dbReference type="eggNOG" id="COG2227">
    <property type="taxonomic scope" value="Bacteria"/>
</dbReference>
<dbReference type="AlphaFoldDB" id="I2Q222"/>
<keyword evidence="2" id="KW-0489">Methyltransferase</keyword>
<dbReference type="STRING" id="596152.DesU5LDRAFT_2162"/>
<accession>I2Q222</accession>
<name>I2Q222_9BACT</name>
<dbReference type="Gene3D" id="3.40.50.150">
    <property type="entry name" value="Vaccinia Virus protein VP39"/>
    <property type="match status" value="1"/>
</dbReference>
<feature type="domain" description="Methyltransferase type 11" evidence="1">
    <location>
        <begin position="111"/>
        <end position="211"/>
    </location>
</feature>
<sequence>MLFYDCGGNHGAFYRSQSHPFQGVRGDDPPRPPEACLSMVTDTGPDLTTGAGTIGYRDGSEAYLLRFFEENAVGEYELFPKDAPWAIHYHLTPRRKTLLSWIDFGPGGRILELGAGCGALTAHLATLPHAVTAVEGSPERAAIIRARCRSARNLEIVAANAVGLPYAHSFDAATLIGVLEYAAAFVDGPRPHERLLAEARRYLKDDGCLILAIENRMGHKYLAGLPEDHTGRPYDGVNGYPGPGAARTFDRPTLAALLARAGFPATRWYYPSPDYKTPDAVVAERALATDGFAVLPLLELPTADYGGRFRPAFSERQFLRSALAGGAAGHFMNSFLVLAAARDDAPLLAANEDMLAVAANVDSCPPLFQTMTRFTARGGGVAVTRRNLHGLPPAVFASGRQHVKAEESYHLGYVSFLETVLTAVEEGDMGQAAKALVRWMEHAAARARPATPESVRGFAAFCRDRFGRAVYPDSGNDRWLPGSLLDAHPGNVLVHPATGDIRYIDLEWQLACDIPLQLLLDRGVNLVGQKLALPAPAPSLPDAGVLPPALDRVLARHPLCRRADPQSLAVVTQWLFAAVTHGSLDYRLPPAAGRR</sequence>
<reference evidence="2" key="1">
    <citation type="submission" date="2011-11" db="EMBL/GenBank/DDBJ databases">
        <title>Improved High-Quality Draft sequence of Desulfovibrio sp. U5L.</title>
        <authorList>
            <consortium name="US DOE Joint Genome Institute"/>
            <person name="Lucas S."/>
            <person name="Han J."/>
            <person name="Lapidus A."/>
            <person name="Cheng J.-F."/>
            <person name="Goodwin L."/>
            <person name="Pitluck S."/>
            <person name="Peters L."/>
            <person name="Ovchinnikova G."/>
            <person name="Held B."/>
            <person name="Detter J.C."/>
            <person name="Han C."/>
            <person name="Tapia R."/>
            <person name="Land M."/>
            <person name="Hauser L."/>
            <person name="Kyrpides N."/>
            <person name="Ivanova N."/>
            <person name="Pagani I."/>
            <person name="Gabster J."/>
            <person name="Walker C."/>
            <person name="Stolyar S."/>
            <person name="Stahl D."/>
            <person name="Arkin A."/>
            <person name="Dehal P."/>
            <person name="Hazen T."/>
            <person name="Woyke T."/>
        </authorList>
    </citation>
    <scope>NUCLEOTIDE SEQUENCE [LARGE SCALE GENOMIC DNA]</scope>
    <source>
        <strain evidence="2">U5L</strain>
    </source>
</reference>
<dbReference type="HOGENOM" id="CLU_486390_0_0_7"/>
<dbReference type="SUPFAM" id="SSF53335">
    <property type="entry name" value="S-adenosyl-L-methionine-dependent methyltransferases"/>
    <property type="match status" value="1"/>
</dbReference>
<evidence type="ECO:0000259" key="1">
    <source>
        <dbReference type="Pfam" id="PF08241"/>
    </source>
</evidence>
<dbReference type="InterPro" id="IPR029063">
    <property type="entry name" value="SAM-dependent_MTases_sf"/>
</dbReference>
<gene>
    <name evidence="2" type="ORF">DesU5LDRAFT_2162</name>
</gene>
<dbReference type="GO" id="GO:0008757">
    <property type="term" value="F:S-adenosylmethionine-dependent methyltransferase activity"/>
    <property type="evidence" value="ECO:0007669"/>
    <property type="project" value="InterPro"/>
</dbReference>
<dbReference type="EMBL" id="JH600068">
    <property type="protein sequence ID" value="EIG53828.1"/>
    <property type="molecule type" value="Genomic_DNA"/>
</dbReference>
<keyword evidence="2" id="KW-0808">Transferase</keyword>
<keyword evidence="2" id="KW-0830">Ubiquinone</keyword>